<evidence type="ECO:0000256" key="2">
    <source>
        <dbReference type="ARBA" id="ARBA00005019"/>
    </source>
</evidence>
<dbReference type="InterPro" id="IPR014729">
    <property type="entry name" value="Rossmann-like_a/b/a_fold"/>
</dbReference>
<dbReference type="GO" id="GO:0009435">
    <property type="term" value="P:NAD+ biosynthetic process"/>
    <property type="evidence" value="ECO:0007669"/>
    <property type="project" value="UniProtKB-UniRule"/>
</dbReference>
<keyword evidence="7 11" id="KW-0547">Nucleotide-binding</keyword>
<dbReference type="NCBIfam" id="TIGR00125">
    <property type="entry name" value="cyt_tran_rel"/>
    <property type="match status" value="1"/>
</dbReference>
<dbReference type="HAMAP" id="MF_00244">
    <property type="entry name" value="NaMN_adenylyltr"/>
    <property type="match status" value="1"/>
</dbReference>
<dbReference type="EMBL" id="PIQC01000005">
    <property type="protein sequence ID" value="RUO68898.1"/>
    <property type="molecule type" value="Genomic_DNA"/>
</dbReference>
<feature type="domain" description="Cytidyltransferase-like" evidence="12">
    <location>
        <begin position="5"/>
        <end position="184"/>
    </location>
</feature>
<evidence type="ECO:0000256" key="7">
    <source>
        <dbReference type="ARBA" id="ARBA00022741"/>
    </source>
</evidence>
<dbReference type="OrthoDB" id="5295945at2"/>
<evidence type="ECO:0000256" key="4">
    <source>
        <dbReference type="ARBA" id="ARBA00022642"/>
    </source>
</evidence>
<keyword evidence="9 11" id="KW-0520">NAD</keyword>
<dbReference type="SUPFAM" id="SSF52374">
    <property type="entry name" value="Nucleotidylyl transferase"/>
    <property type="match status" value="1"/>
</dbReference>
<dbReference type="InterPro" id="IPR004821">
    <property type="entry name" value="Cyt_trans-like"/>
</dbReference>
<evidence type="ECO:0000313" key="13">
    <source>
        <dbReference type="EMBL" id="RUO68898.1"/>
    </source>
</evidence>
<dbReference type="InterPro" id="IPR005248">
    <property type="entry name" value="NadD/NMNAT"/>
</dbReference>
<evidence type="ECO:0000259" key="12">
    <source>
        <dbReference type="Pfam" id="PF01467"/>
    </source>
</evidence>
<comment type="caution">
    <text evidence="13">The sequence shown here is derived from an EMBL/GenBank/DDBJ whole genome shotgun (WGS) entry which is preliminary data.</text>
</comment>
<comment type="catalytic activity">
    <reaction evidence="10 11">
        <text>nicotinate beta-D-ribonucleotide + ATP + H(+) = deamido-NAD(+) + diphosphate</text>
        <dbReference type="Rhea" id="RHEA:22860"/>
        <dbReference type="ChEBI" id="CHEBI:15378"/>
        <dbReference type="ChEBI" id="CHEBI:30616"/>
        <dbReference type="ChEBI" id="CHEBI:33019"/>
        <dbReference type="ChEBI" id="CHEBI:57502"/>
        <dbReference type="ChEBI" id="CHEBI:58437"/>
        <dbReference type="EC" id="2.7.7.18"/>
    </reaction>
</comment>
<accession>A0A432YZ48</accession>
<dbReference type="GO" id="GO:0005524">
    <property type="term" value="F:ATP binding"/>
    <property type="evidence" value="ECO:0007669"/>
    <property type="project" value="UniProtKB-KW"/>
</dbReference>
<dbReference type="Gene3D" id="3.40.50.620">
    <property type="entry name" value="HUPs"/>
    <property type="match status" value="1"/>
</dbReference>
<keyword evidence="6 11" id="KW-0548">Nucleotidyltransferase</keyword>
<dbReference type="Proteomes" id="UP000288058">
    <property type="component" value="Unassembled WGS sequence"/>
</dbReference>
<dbReference type="GO" id="GO:0004515">
    <property type="term" value="F:nicotinate-nucleotide adenylyltransferase activity"/>
    <property type="evidence" value="ECO:0007669"/>
    <property type="project" value="UniProtKB-UniRule"/>
</dbReference>
<comment type="function">
    <text evidence="1 11">Catalyzes the reversible adenylation of nicotinate mononucleotide (NaMN) to nicotinic acid adenine dinucleotide (NaAD).</text>
</comment>
<protein>
    <recommendedName>
        <fullName evidence="11">Probable nicotinate-nucleotide adenylyltransferase</fullName>
        <ecNumber evidence="11">2.7.7.18</ecNumber>
    </recommendedName>
    <alternativeName>
        <fullName evidence="11">Deamido-NAD(+) diphosphorylase</fullName>
    </alternativeName>
    <alternativeName>
        <fullName evidence="11">Deamido-NAD(+) pyrophosphorylase</fullName>
    </alternativeName>
    <alternativeName>
        <fullName evidence="11">Nicotinate mononucleotide adenylyltransferase</fullName>
        <shortName evidence="11">NaMN adenylyltransferase</shortName>
    </alternativeName>
</protein>
<comment type="similarity">
    <text evidence="3 11">Belongs to the NadD family.</text>
</comment>
<evidence type="ECO:0000256" key="5">
    <source>
        <dbReference type="ARBA" id="ARBA00022679"/>
    </source>
</evidence>
<evidence type="ECO:0000256" key="10">
    <source>
        <dbReference type="ARBA" id="ARBA00048721"/>
    </source>
</evidence>
<dbReference type="CDD" id="cd02165">
    <property type="entry name" value="NMNAT"/>
    <property type="match status" value="1"/>
</dbReference>
<gene>
    <name evidence="11" type="primary">nadD</name>
    <name evidence="13" type="ORF">CWI78_08295</name>
</gene>
<dbReference type="NCBIfam" id="TIGR00482">
    <property type="entry name" value="nicotinate (nicotinamide) nucleotide adenylyltransferase"/>
    <property type="match status" value="1"/>
</dbReference>
<evidence type="ECO:0000256" key="3">
    <source>
        <dbReference type="ARBA" id="ARBA00009014"/>
    </source>
</evidence>
<evidence type="ECO:0000256" key="9">
    <source>
        <dbReference type="ARBA" id="ARBA00023027"/>
    </source>
</evidence>
<comment type="pathway">
    <text evidence="2 11">Cofactor biosynthesis; NAD(+) biosynthesis; deamido-NAD(+) from nicotinate D-ribonucleotide: step 1/1.</text>
</comment>
<evidence type="ECO:0000256" key="11">
    <source>
        <dbReference type="HAMAP-Rule" id="MF_00244"/>
    </source>
</evidence>
<evidence type="ECO:0000256" key="8">
    <source>
        <dbReference type="ARBA" id="ARBA00022840"/>
    </source>
</evidence>
<keyword evidence="14" id="KW-1185">Reference proteome</keyword>
<organism evidence="13 14">
    <name type="scientific">Idiomarina ramblicola</name>
    <dbReference type="NCBI Taxonomy" id="263724"/>
    <lineage>
        <taxon>Bacteria</taxon>
        <taxon>Pseudomonadati</taxon>
        <taxon>Pseudomonadota</taxon>
        <taxon>Gammaproteobacteria</taxon>
        <taxon>Alteromonadales</taxon>
        <taxon>Idiomarinaceae</taxon>
        <taxon>Idiomarina</taxon>
    </lineage>
</organism>
<keyword evidence="4 11" id="KW-0662">Pyridine nucleotide biosynthesis</keyword>
<name>A0A432YZ48_9GAMM</name>
<keyword evidence="8 11" id="KW-0067">ATP-binding</keyword>
<evidence type="ECO:0000256" key="6">
    <source>
        <dbReference type="ARBA" id="ARBA00022695"/>
    </source>
</evidence>
<dbReference type="RefSeq" id="WP_126782067.1">
    <property type="nucleotide sequence ID" value="NZ_PIQC01000005.1"/>
</dbReference>
<keyword evidence="5 11" id="KW-0808">Transferase</keyword>
<sequence>MMRAIFGGTFDPIHNGHLETAAALVDELNISSLSLMPSAVPPHRPQPVASAKQRLEMVEIACQQNTAFSAEDWELKQERRSYTANTLSEFKTRYPTDILLFVMGMDSLMSFHCWHQWRELTKHAHLVVMPRAGVPFNPQDQELEDFISTHLTRDKNNLAQQDSGLLYIAQTPMIDVSATELRERLQQREPHLPLPTSVYNYIREHQLYL</sequence>
<dbReference type="EC" id="2.7.7.18" evidence="11"/>
<evidence type="ECO:0000256" key="1">
    <source>
        <dbReference type="ARBA" id="ARBA00002324"/>
    </source>
</evidence>
<dbReference type="Pfam" id="PF01467">
    <property type="entry name" value="CTP_transf_like"/>
    <property type="match status" value="1"/>
</dbReference>
<dbReference type="PANTHER" id="PTHR39321:SF3">
    <property type="entry name" value="PHOSPHOPANTETHEINE ADENYLYLTRANSFERASE"/>
    <property type="match status" value="1"/>
</dbReference>
<dbReference type="AlphaFoldDB" id="A0A432YZ48"/>
<reference evidence="14" key="1">
    <citation type="journal article" date="2018" name="Front. Microbiol.">
        <title>Genome-Based Analysis Reveals the Taxonomy and Diversity of the Family Idiomarinaceae.</title>
        <authorList>
            <person name="Liu Y."/>
            <person name="Lai Q."/>
            <person name="Shao Z."/>
        </authorList>
    </citation>
    <scope>NUCLEOTIDE SEQUENCE [LARGE SCALE GENOMIC DNA]</scope>
    <source>
        <strain evidence="14">R22</strain>
    </source>
</reference>
<evidence type="ECO:0000313" key="14">
    <source>
        <dbReference type="Proteomes" id="UP000288058"/>
    </source>
</evidence>
<dbReference type="NCBIfam" id="NF000839">
    <property type="entry name" value="PRK00071.1-1"/>
    <property type="match status" value="1"/>
</dbReference>
<dbReference type="PANTHER" id="PTHR39321">
    <property type="entry name" value="NICOTINATE-NUCLEOTIDE ADENYLYLTRANSFERASE-RELATED"/>
    <property type="match status" value="1"/>
</dbReference>
<proteinExistence type="inferred from homology"/>
<dbReference type="UniPathway" id="UPA00253">
    <property type="reaction ID" value="UER00332"/>
</dbReference>